<dbReference type="OrthoDB" id="9782196at2"/>
<evidence type="ECO:0000256" key="1">
    <source>
        <dbReference type="ARBA" id="ARBA00022617"/>
    </source>
</evidence>
<evidence type="ECO:0000256" key="4">
    <source>
        <dbReference type="PROSITE-ProRule" id="PRU00433"/>
    </source>
</evidence>
<evidence type="ECO:0000313" key="9">
    <source>
        <dbReference type="Proteomes" id="UP000266118"/>
    </source>
</evidence>
<dbReference type="InterPro" id="IPR009056">
    <property type="entry name" value="Cyt_c-like_dom"/>
</dbReference>
<evidence type="ECO:0000256" key="5">
    <source>
        <dbReference type="SAM" id="Phobius"/>
    </source>
</evidence>
<dbReference type="GO" id="GO:0020037">
    <property type="term" value="F:heme binding"/>
    <property type="evidence" value="ECO:0007669"/>
    <property type="project" value="InterPro"/>
</dbReference>
<evidence type="ECO:0000256" key="2">
    <source>
        <dbReference type="ARBA" id="ARBA00022723"/>
    </source>
</evidence>
<dbReference type="GO" id="GO:0046872">
    <property type="term" value="F:metal ion binding"/>
    <property type="evidence" value="ECO:0007669"/>
    <property type="project" value="UniProtKB-KW"/>
</dbReference>
<dbReference type="AlphaFoldDB" id="A0A386HL65"/>
<dbReference type="InterPro" id="IPR036909">
    <property type="entry name" value="Cyt_c-like_dom_sf"/>
</dbReference>
<keyword evidence="3 4" id="KW-0408">Iron</keyword>
<feature type="signal peptide" evidence="6">
    <location>
        <begin position="1"/>
        <end position="29"/>
    </location>
</feature>
<feature type="transmembrane region" description="Helical" evidence="5">
    <location>
        <begin position="191"/>
        <end position="208"/>
    </location>
</feature>
<name>A0A386HL65_9BACT</name>
<sequence>MIHLRKLTAKFGFFVSFLFLLSFASPAHAQDGKALFQANCASCHQIHKDATGPALAGVEDRWPSRDKIHQWVHNSSAVLASGDKYTNALFQKFGKTPMTHFPQLSDKDIDGILDYIKKEQANVPAPTAATATADAGQSSSDNTLLYAVLTGVLLIVAFILLQVNNSLKRLSNKQEGHPVIAPIPFYRNKKIIAFVSVVVFIFIGWWLSSGAIGLGRTQNYEPKQPIFYSHRVHAGINQISCLYCHTNAQYSRHATIPSVNVCMNCHMAITEYTGPKLYTAEGDEVDGTAEIKKLYKYAGYTPGPGATFDPSKAKPIEWIRIHKLPDHVYFNHSQHVMVGKVQCQTCHGDITKMDEVKQFAPLSMGWCINCHRTTDVQFKDNGFYSIYTKYQEELKNGTIDSAKGITVEMIGGTECQKCHY</sequence>
<dbReference type="PROSITE" id="PS51007">
    <property type="entry name" value="CYTC"/>
    <property type="match status" value="1"/>
</dbReference>
<keyword evidence="5" id="KW-1133">Transmembrane helix</keyword>
<feature type="transmembrane region" description="Helical" evidence="5">
    <location>
        <begin position="144"/>
        <end position="163"/>
    </location>
</feature>
<keyword evidence="1 4" id="KW-0349">Heme</keyword>
<dbReference type="PANTHER" id="PTHR39425:SF1">
    <property type="entry name" value="CYTOCHROME C7-LIKE DOMAIN-CONTAINING PROTEIN"/>
    <property type="match status" value="1"/>
</dbReference>
<keyword evidence="5" id="KW-0472">Membrane</keyword>
<dbReference type="InterPro" id="IPR036280">
    <property type="entry name" value="Multihaem_cyt_sf"/>
</dbReference>
<evidence type="ECO:0000256" key="3">
    <source>
        <dbReference type="ARBA" id="ARBA00023004"/>
    </source>
</evidence>
<dbReference type="Proteomes" id="UP000266118">
    <property type="component" value="Chromosome"/>
</dbReference>
<evidence type="ECO:0000256" key="6">
    <source>
        <dbReference type="SAM" id="SignalP"/>
    </source>
</evidence>
<gene>
    <name evidence="8" type="ORF">D6B99_00495</name>
</gene>
<dbReference type="PANTHER" id="PTHR39425">
    <property type="entry name" value="LIPOPROTEIN CYTOCHROME C"/>
    <property type="match status" value="1"/>
</dbReference>
<dbReference type="SUPFAM" id="SSF48695">
    <property type="entry name" value="Multiheme cytochromes"/>
    <property type="match status" value="1"/>
</dbReference>
<proteinExistence type="predicted"/>
<reference evidence="8 9" key="1">
    <citation type="submission" date="2018-09" db="EMBL/GenBank/DDBJ databases">
        <title>Arachidicoccus sp. nov., a bacterium isolated from soil.</title>
        <authorList>
            <person name="Weon H.-Y."/>
            <person name="Kwon S.-W."/>
            <person name="Lee S.A."/>
        </authorList>
    </citation>
    <scope>NUCLEOTIDE SEQUENCE [LARGE SCALE GENOMIC DNA]</scope>
    <source>
        <strain evidence="8 9">KIS59-12</strain>
    </source>
</reference>
<keyword evidence="2 4" id="KW-0479">Metal-binding</keyword>
<keyword evidence="5" id="KW-0812">Transmembrane</keyword>
<dbReference type="Gene3D" id="3.90.10.10">
    <property type="entry name" value="Cytochrome C3"/>
    <property type="match status" value="2"/>
</dbReference>
<dbReference type="KEGG" id="ark:D6B99_00495"/>
<evidence type="ECO:0000313" key="8">
    <source>
        <dbReference type="EMBL" id="AYD46231.1"/>
    </source>
</evidence>
<feature type="chain" id="PRO_5017199120" evidence="6">
    <location>
        <begin position="30"/>
        <end position="420"/>
    </location>
</feature>
<dbReference type="Gene3D" id="1.10.760.10">
    <property type="entry name" value="Cytochrome c-like domain"/>
    <property type="match status" value="1"/>
</dbReference>
<protein>
    <submittedName>
        <fullName evidence="8">Cytochrome C</fullName>
    </submittedName>
</protein>
<dbReference type="Pfam" id="PF00034">
    <property type="entry name" value="Cytochrom_C"/>
    <property type="match status" value="1"/>
</dbReference>
<organism evidence="8 9">
    <name type="scientific">Arachidicoccus soli</name>
    <dbReference type="NCBI Taxonomy" id="2341117"/>
    <lineage>
        <taxon>Bacteria</taxon>
        <taxon>Pseudomonadati</taxon>
        <taxon>Bacteroidota</taxon>
        <taxon>Chitinophagia</taxon>
        <taxon>Chitinophagales</taxon>
        <taxon>Chitinophagaceae</taxon>
        <taxon>Arachidicoccus</taxon>
    </lineage>
</organism>
<evidence type="ECO:0000259" key="7">
    <source>
        <dbReference type="PROSITE" id="PS51007"/>
    </source>
</evidence>
<dbReference type="GO" id="GO:0009055">
    <property type="term" value="F:electron transfer activity"/>
    <property type="evidence" value="ECO:0007669"/>
    <property type="project" value="InterPro"/>
</dbReference>
<dbReference type="EMBL" id="CP032489">
    <property type="protein sequence ID" value="AYD46231.1"/>
    <property type="molecule type" value="Genomic_DNA"/>
</dbReference>
<dbReference type="SUPFAM" id="SSF46626">
    <property type="entry name" value="Cytochrome c"/>
    <property type="match status" value="1"/>
</dbReference>
<accession>A0A386HL65</accession>
<dbReference type="RefSeq" id="WP_119984041.1">
    <property type="nucleotide sequence ID" value="NZ_CP032489.1"/>
</dbReference>
<keyword evidence="9" id="KW-1185">Reference proteome</keyword>
<keyword evidence="6" id="KW-0732">Signal</keyword>
<feature type="domain" description="Cytochrome c" evidence="7">
    <location>
        <begin position="27"/>
        <end position="120"/>
    </location>
</feature>
<dbReference type="CDD" id="cd08168">
    <property type="entry name" value="Cytochrom_C3"/>
    <property type="match status" value="1"/>
</dbReference>